<evidence type="ECO:0000256" key="3">
    <source>
        <dbReference type="ARBA" id="ARBA00023274"/>
    </source>
</evidence>
<dbReference type="GO" id="GO:0003735">
    <property type="term" value="F:structural constituent of ribosome"/>
    <property type="evidence" value="ECO:0007669"/>
    <property type="project" value="InterPro"/>
</dbReference>
<reference evidence="6 7" key="1">
    <citation type="submission" date="2018-01" db="EMBL/GenBank/DDBJ databases">
        <title>Complete genome sequence of Bacteriovorax stolpii DSM12778.</title>
        <authorList>
            <person name="Tang B."/>
            <person name="Chang J."/>
        </authorList>
    </citation>
    <scope>NUCLEOTIDE SEQUENCE [LARGE SCALE GENOMIC DNA]</scope>
    <source>
        <strain evidence="6 7">DSM 12778</strain>
    </source>
</reference>
<dbReference type="GO" id="GO:0022625">
    <property type="term" value="C:cytosolic large ribosomal subunit"/>
    <property type="evidence" value="ECO:0007669"/>
    <property type="project" value="TreeGrafter"/>
</dbReference>
<evidence type="ECO:0000313" key="7">
    <source>
        <dbReference type="Proteomes" id="UP000235584"/>
    </source>
</evidence>
<keyword evidence="7" id="KW-1185">Reference proteome</keyword>
<keyword evidence="3 4" id="KW-0687">Ribonucleoprotein</keyword>
<dbReference type="Proteomes" id="UP000235584">
    <property type="component" value="Chromosome"/>
</dbReference>
<dbReference type="EMBL" id="CP025704">
    <property type="protein sequence ID" value="AUN99963.1"/>
    <property type="molecule type" value="Genomic_DNA"/>
</dbReference>
<dbReference type="Pfam" id="PF01196">
    <property type="entry name" value="Ribosomal_L17"/>
    <property type="match status" value="1"/>
</dbReference>
<dbReference type="NCBIfam" id="TIGR00059">
    <property type="entry name" value="L17"/>
    <property type="match status" value="1"/>
</dbReference>
<dbReference type="KEGG" id="bsto:C0V70_17990"/>
<evidence type="ECO:0000256" key="1">
    <source>
        <dbReference type="ARBA" id="ARBA00008777"/>
    </source>
</evidence>
<evidence type="ECO:0000256" key="5">
    <source>
        <dbReference type="RuleBase" id="RU000660"/>
    </source>
</evidence>
<comment type="subunit">
    <text evidence="4">Part of the 50S ribosomal subunit. Contacts protein L32.</text>
</comment>
<dbReference type="PANTHER" id="PTHR14413:SF16">
    <property type="entry name" value="LARGE RIBOSOMAL SUBUNIT PROTEIN BL17M"/>
    <property type="match status" value="1"/>
</dbReference>
<dbReference type="OrthoDB" id="9809073at2"/>
<dbReference type="Gene3D" id="3.90.1030.10">
    <property type="entry name" value="Ribosomal protein L17"/>
    <property type="match status" value="1"/>
</dbReference>
<dbReference type="RefSeq" id="WP_102245252.1">
    <property type="nucleotide sequence ID" value="NZ_CP025704.1"/>
</dbReference>
<comment type="similarity">
    <text evidence="1 4 5">Belongs to the bacterial ribosomal protein bL17 family.</text>
</comment>
<dbReference type="SUPFAM" id="SSF64263">
    <property type="entry name" value="Prokaryotic ribosomal protein L17"/>
    <property type="match status" value="1"/>
</dbReference>
<dbReference type="AlphaFoldDB" id="A0A2K9NWR1"/>
<protein>
    <recommendedName>
        <fullName evidence="4">Large ribosomal subunit protein bL17</fullName>
    </recommendedName>
</protein>
<organism evidence="6 7">
    <name type="scientific">Bacteriovorax stolpii</name>
    <name type="common">Bdellovibrio stolpii</name>
    <dbReference type="NCBI Taxonomy" id="960"/>
    <lineage>
        <taxon>Bacteria</taxon>
        <taxon>Pseudomonadati</taxon>
        <taxon>Bdellovibrionota</taxon>
        <taxon>Bacteriovoracia</taxon>
        <taxon>Bacteriovoracales</taxon>
        <taxon>Bacteriovoracaceae</taxon>
        <taxon>Bacteriovorax</taxon>
    </lineage>
</organism>
<keyword evidence="2 4" id="KW-0689">Ribosomal protein</keyword>
<name>A0A2K9NWR1_BACTC</name>
<dbReference type="GO" id="GO:0006412">
    <property type="term" value="P:translation"/>
    <property type="evidence" value="ECO:0007669"/>
    <property type="project" value="UniProtKB-UniRule"/>
</dbReference>
<accession>A0A2K9NWR1</accession>
<dbReference type="PANTHER" id="PTHR14413">
    <property type="entry name" value="RIBOSOMAL PROTEIN L17"/>
    <property type="match status" value="1"/>
</dbReference>
<evidence type="ECO:0000256" key="2">
    <source>
        <dbReference type="ARBA" id="ARBA00022980"/>
    </source>
</evidence>
<dbReference type="InterPro" id="IPR036373">
    <property type="entry name" value="Ribosomal_bL17_sf"/>
</dbReference>
<dbReference type="InterPro" id="IPR000456">
    <property type="entry name" value="Ribosomal_bL17"/>
</dbReference>
<gene>
    <name evidence="4 6" type="primary">rplQ</name>
    <name evidence="6" type="ORF">C0V70_17990</name>
</gene>
<evidence type="ECO:0000256" key="4">
    <source>
        <dbReference type="HAMAP-Rule" id="MF_01368"/>
    </source>
</evidence>
<evidence type="ECO:0000313" key="6">
    <source>
        <dbReference type="EMBL" id="AUN99963.1"/>
    </source>
</evidence>
<sequence>MRHGNHKYTLGVKPAHRQAIIRNLAIEVIEHGKIKTTHARCMALRGYVEKLITLAKEDTVHNRRLAYSKLNNDNAVKELFTNVAPKFKTRNGGYTRVIKIAEGRVGDSAKMSYFALVE</sequence>
<dbReference type="HAMAP" id="MF_01368">
    <property type="entry name" value="Ribosomal_bL17"/>
    <property type="match status" value="1"/>
</dbReference>
<proteinExistence type="inferred from homology"/>